<feature type="transmembrane region" description="Helical" evidence="6">
    <location>
        <begin position="121"/>
        <end position="138"/>
    </location>
</feature>
<feature type="transmembrane region" description="Helical" evidence="6">
    <location>
        <begin position="91"/>
        <end position="114"/>
    </location>
</feature>
<protein>
    <submittedName>
        <fullName evidence="8">DMT family transporter</fullName>
    </submittedName>
</protein>
<feature type="domain" description="EamA" evidence="7">
    <location>
        <begin position="5"/>
        <end position="136"/>
    </location>
</feature>
<dbReference type="SUPFAM" id="SSF103481">
    <property type="entry name" value="Multidrug resistance efflux transporter EmrE"/>
    <property type="match status" value="2"/>
</dbReference>
<feature type="transmembrane region" description="Helical" evidence="6">
    <location>
        <begin position="30"/>
        <end position="52"/>
    </location>
</feature>
<dbReference type="InterPro" id="IPR050638">
    <property type="entry name" value="AA-Vitamin_Transporters"/>
</dbReference>
<reference evidence="8 9" key="1">
    <citation type="journal article" date="2018" name="Int. J. Syst. Evol. Microbiol.">
        <title>Uliginosibacterium sediminicola sp. nov., isolated from freshwater sediment.</title>
        <authorList>
            <person name="Hwang W.M."/>
            <person name="Kim S.M."/>
            <person name="Kang K."/>
            <person name="Ahn T.Y."/>
        </authorList>
    </citation>
    <scope>NUCLEOTIDE SEQUENCE [LARGE SCALE GENOMIC DNA]</scope>
    <source>
        <strain evidence="8 9">M1-21</strain>
    </source>
</reference>
<feature type="transmembrane region" description="Helical" evidence="6">
    <location>
        <begin position="181"/>
        <end position="201"/>
    </location>
</feature>
<gene>
    <name evidence="8" type="ORF">ABDB84_01450</name>
</gene>
<evidence type="ECO:0000256" key="5">
    <source>
        <dbReference type="ARBA" id="ARBA00023136"/>
    </source>
</evidence>
<comment type="similarity">
    <text evidence="2">Belongs to the EamA transporter family.</text>
</comment>
<evidence type="ECO:0000259" key="7">
    <source>
        <dbReference type="Pfam" id="PF00892"/>
    </source>
</evidence>
<feature type="transmembrane region" description="Helical" evidence="6">
    <location>
        <begin position="64"/>
        <end position="85"/>
    </location>
</feature>
<evidence type="ECO:0000256" key="6">
    <source>
        <dbReference type="SAM" id="Phobius"/>
    </source>
</evidence>
<comment type="subcellular location">
    <subcellularLocation>
        <location evidence="1">Membrane</location>
        <topology evidence="1">Multi-pass membrane protein</topology>
    </subcellularLocation>
</comment>
<evidence type="ECO:0000313" key="9">
    <source>
        <dbReference type="Proteomes" id="UP001410394"/>
    </source>
</evidence>
<dbReference type="Gene3D" id="1.10.3730.20">
    <property type="match status" value="1"/>
</dbReference>
<keyword evidence="9" id="KW-1185">Reference proteome</keyword>
<feature type="domain" description="EamA" evidence="7">
    <location>
        <begin position="152"/>
        <end position="284"/>
    </location>
</feature>
<accession>A0ABU9YUA4</accession>
<dbReference type="InterPro" id="IPR000620">
    <property type="entry name" value="EamA_dom"/>
</dbReference>
<dbReference type="EMBL" id="JBDIVE010000001">
    <property type="protein sequence ID" value="MEN3067121.1"/>
    <property type="molecule type" value="Genomic_DNA"/>
</dbReference>
<name>A0ABU9YUA4_9RHOO</name>
<organism evidence="8 9">
    <name type="scientific">Uliginosibacterium sediminicola</name>
    <dbReference type="NCBI Taxonomy" id="2024550"/>
    <lineage>
        <taxon>Bacteria</taxon>
        <taxon>Pseudomonadati</taxon>
        <taxon>Pseudomonadota</taxon>
        <taxon>Betaproteobacteria</taxon>
        <taxon>Rhodocyclales</taxon>
        <taxon>Zoogloeaceae</taxon>
        <taxon>Uliginosibacterium</taxon>
    </lineage>
</organism>
<evidence type="ECO:0000256" key="1">
    <source>
        <dbReference type="ARBA" id="ARBA00004141"/>
    </source>
</evidence>
<proteinExistence type="inferred from homology"/>
<evidence type="ECO:0000256" key="3">
    <source>
        <dbReference type="ARBA" id="ARBA00022692"/>
    </source>
</evidence>
<feature type="transmembrane region" description="Helical" evidence="6">
    <location>
        <begin position="213"/>
        <end position="234"/>
    </location>
</feature>
<keyword evidence="5 6" id="KW-0472">Membrane</keyword>
<feature type="transmembrane region" description="Helical" evidence="6">
    <location>
        <begin position="246"/>
        <end position="262"/>
    </location>
</feature>
<dbReference type="Pfam" id="PF00892">
    <property type="entry name" value="EamA"/>
    <property type="match status" value="2"/>
</dbReference>
<evidence type="ECO:0000313" key="8">
    <source>
        <dbReference type="EMBL" id="MEN3067121.1"/>
    </source>
</evidence>
<dbReference type="PANTHER" id="PTHR32322:SF2">
    <property type="entry name" value="EAMA DOMAIN-CONTAINING PROTEIN"/>
    <property type="match status" value="1"/>
</dbReference>
<dbReference type="Proteomes" id="UP001410394">
    <property type="component" value="Unassembled WGS sequence"/>
</dbReference>
<evidence type="ECO:0000256" key="2">
    <source>
        <dbReference type="ARBA" id="ARBA00007362"/>
    </source>
</evidence>
<keyword evidence="3 6" id="KW-0812">Transmembrane</keyword>
<sequence length="286" mass="30686">MLERLLAPLFVFLWSTGFIGAKLGLPYAGPLSFLLTRYALVVVLMLAAALIFRAPWPRDRRAVLHIAVAGVLIQATYLGGVFMSIKAGLPAALSALVVGLQPVITALASGWLLGERVTRQQWLGLLLGFCGVALVVTHSRTPGLGGNWPMLALLPAIVALAGITLGTLYQKRFCPSFDLRSGAVIQFGASAVLTLAVALAIEPMHIEWSGPFIFALGWNVIMLSVVAISLLNVLIRRGRAVKVTSLFYLTPPTTALLAWLMFDETLQALALLGMALAAFGVWLSRR</sequence>
<feature type="transmembrane region" description="Helical" evidence="6">
    <location>
        <begin position="150"/>
        <end position="169"/>
    </location>
</feature>
<evidence type="ECO:0000256" key="4">
    <source>
        <dbReference type="ARBA" id="ARBA00022989"/>
    </source>
</evidence>
<comment type="caution">
    <text evidence="8">The sequence shown here is derived from an EMBL/GenBank/DDBJ whole genome shotgun (WGS) entry which is preliminary data.</text>
</comment>
<dbReference type="InterPro" id="IPR037185">
    <property type="entry name" value="EmrE-like"/>
</dbReference>
<keyword evidence="4 6" id="KW-1133">Transmembrane helix</keyword>
<feature type="transmembrane region" description="Helical" evidence="6">
    <location>
        <begin position="268"/>
        <end position="284"/>
    </location>
</feature>
<dbReference type="PANTHER" id="PTHR32322">
    <property type="entry name" value="INNER MEMBRANE TRANSPORTER"/>
    <property type="match status" value="1"/>
</dbReference>